<dbReference type="AlphaFoldDB" id="A0A1S4AA30"/>
<gene>
    <name evidence="1" type="primary">LOC107795334</name>
</gene>
<dbReference type="SUPFAM" id="SSF56672">
    <property type="entry name" value="DNA/RNA polymerases"/>
    <property type="match status" value="1"/>
</dbReference>
<name>A0A1S4AA30_TOBAC</name>
<sequence>MVTVRSVIALAASKDWGLFQIDVYTAFLQAKSALHKQFKVKDLCELRYFLGIEVLRSHQGILLNQRKYTLELNSEMGLSGAKPALRPLELNQKLTSLEFDKGIGSKIYDPLVEVTGYQKLIGKLLYLTVTRPDISYVVQTLRQFIQTPKKSHMDAVIRVVRCLKQES</sequence>
<reference evidence="1" key="1">
    <citation type="submission" date="2025-08" db="UniProtKB">
        <authorList>
            <consortium name="RefSeq"/>
        </authorList>
    </citation>
    <scope>IDENTIFICATION</scope>
</reference>
<proteinExistence type="predicted"/>
<dbReference type="OrthoDB" id="1298796at2759"/>
<accession>A0A1S4AA30</accession>
<dbReference type="KEGG" id="nta:107795334"/>
<dbReference type="InterPro" id="IPR043502">
    <property type="entry name" value="DNA/RNA_pol_sf"/>
</dbReference>
<protein>
    <submittedName>
        <fullName evidence="1">Uncharacterized mitochondrial protein AtMg00810-like</fullName>
    </submittedName>
</protein>
<dbReference type="RefSeq" id="XP_016473436.1">
    <property type="nucleotide sequence ID" value="XM_016617950.1"/>
</dbReference>
<organism evidence="1">
    <name type="scientific">Nicotiana tabacum</name>
    <name type="common">Common tobacco</name>
    <dbReference type="NCBI Taxonomy" id="4097"/>
    <lineage>
        <taxon>Eukaryota</taxon>
        <taxon>Viridiplantae</taxon>
        <taxon>Streptophyta</taxon>
        <taxon>Embryophyta</taxon>
        <taxon>Tracheophyta</taxon>
        <taxon>Spermatophyta</taxon>
        <taxon>Magnoliopsida</taxon>
        <taxon>eudicotyledons</taxon>
        <taxon>Gunneridae</taxon>
        <taxon>Pentapetalae</taxon>
        <taxon>asterids</taxon>
        <taxon>lamiids</taxon>
        <taxon>Solanales</taxon>
        <taxon>Solanaceae</taxon>
        <taxon>Nicotianoideae</taxon>
        <taxon>Nicotianeae</taxon>
        <taxon>Nicotiana</taxon>
    </lineage>
</organism>
<dbReference type="PANTHER" id="PTHR11439">
    <property type="entry name" value="GAG-POL-RELATED RETROTRANSPOSON"/>
    <property type="match status" value="1"/>
</dbReference>
<dbReference type="PANTHER" id="PTHR11439:SF471">
    <property type="entry name" value="REVERSE TRANSCRIPTASE TY1_COPIA-TYPE DOMAIN-CONTAINING PROTEIN"/>
    <property type="match status" value="1"/>
</dbReference>
<evidence type="ECO:0000313" key="1">
    <source>
        <dbReference type="RefSeq" id="XP_016473436.1"/>
    </source>
</evidence>
<dbReference type="STRING" id="4097.A0A1S4AA30"/>
<dbReference type="PaxDb" id="4097-A0A1S4AA30"/>